<dbReference type="InterPro" id="IPR046029">
    <property type="entry name" value="DUF5987"/>
</dbReference>
<accession>A0A964UMD5</accession>
<dbReference type="OrthoDB" id="3371101at2"/>
<dbReference type="EMBL" id="JAAAHS010000058">
    <property type="protein sequence ID" value="NBE51888.1"/>
    <property type="molecule type" value="Genomic_DNA"/>
</dbReference>
<proteinExistence type="predicted"/>
<reference evidence="1" key="1">
    <citation type="submission" date="2020-01" db="EMBL/GenBank/DDBJ databases">
        <title>Whole-genome analyses of novel actinobacteria.</title>
        <authorList>
            <person name="Sahin N."/>
        </authorList>
    </citation>
    <scope>NUCLEOTIDE SEQUENCE</scope>
    <source>
        <strain evidence="1">YC537</strain>
    </source>
</reference>
<keyword evidence="2" id="KW-1185">Reference proteome</keyword>
<gene>
    <name evidence="1" type="ORF">GUY60_10735</name>
</gene>
<sequence length="196" mass="21168">MEDELSHHEEQVALSGEFRTMTLEAYADTIIPGEKRGPEDRAIAGVATGGGAVQAGALELLAWDATGIHDGLDDLARLLNEHTTAYAEEQGLELDADVPPFVALGYEHRAELVLRLTKPGHPEKDFWVMLALFCNMAFDSAAHLPTQQALQDGHPGLAALGISKPDPDGLWRFTDFGYGRELARMHPDTTPSGSPA</sequence>
<evidence type="ECO:0000313" key="2">
    <source>
        <dbReference type="Proteomes" id="UP000598297"/>
    </source>
</evidence>
<comment type="caution">
    <text evidence="1">The sequence shown here is derived from an EMBL/GenBank/DDBJ whole genome shotgun (WGS) entry which is preliminary data.</text>
</comment>
<organism evidence="1 2">
    <name type="scientific">Streptomyces boluensis</name>
    <dbReference type="NCBI Taxonomy" id="1775135"/>
    <lineage>
        <taxon>Bacteria</taxon>
        <taxon>Bacillati</taxon>
        <taxon>Actinomycetota</taxon>
        <taxon>Actinomycetes</taxon>
        <taxon>Kitasatosporales</taxon>
        <taxon>Streptomycetaceae</taxon>
        <taxon>Streptomyces</taxon>
    </lineage>
</organism>
<protein>
    <submittedName>
        <fullName evidence="1">Regulator</fullName>
    </submittedName>
</protein>
<name>A0A964UMD5_9ACTN</name>
<evidence type="ECO:0000313" key="1">
    <source>
        <dbReference type="EMBL" id="NBE51888.1"/>
    </source>
</evidence>
<dbReference type="Proteomes" id="UP000598297">
    <property type="component" value="Unassembled WGS sequence"/>
</dbReference>
<dbReference type="AlphaFoldDB" id="A0A964UMD5"/>
<dbReference type="Pfam" id="PF19449">
    <property type="entry name" value="DUF5987"/>
    <property type="match status" value="1"/>
</dbReference>